<dbReference type="HAMAP" id="MF_00201">
    <property type="entry name" value="RecO"/>
    <property type="match status" value="1"/>
</dbReference>
<dbReference type="InterPro" id="IPR003717">
    <property type="entry name" value="RecO"/>
</dbReference>
<dbReference type="Pfam" id="PF02565">
    <property type="entry name" value="RecO_C"/>
    <property type="match status" value="1"/>
</dbReference>
<proteinExistence type="inferred from homology"/>
<evidence type="ECO:0000256" key="2">
    <source>
        <dbReference type="ARBA" id="ARBA00007452"/>
    </source>
</evidence>
<organism evidence="10 11">
    <name type="scientific">Micrococcoides hystricis</name>
    <dbReference type="NCBI Taxonomy" id="1572761"/>
    <lineage>
        <taxon>Bacteria</taxon>
        <taxon>Bacillati</taxon>
        <taxon>Actinomycetota</taxon>
        <taxon>Actinomycetes</taxon>
        <taxon>Micrococcales</taxon>
        <taxon>Micrococcaceae</taxon>
        <taxon>Micrococcoides</taxon>
    </lineage>
</organism>
<comment type="function">
    <text evidence="1 8">Involved in DNA repair and RecF pathway recombination.</text>
</comment>
<evidence type="ECO:0000256" key="6">
    <source>
        <dbReference type="ARBA" id="ARBA00023204"/>
    </source>
</evidence>
<evidence type="ECO:0000256" key="1">
    <source>
        <dbReference type="ARBA" id="ARBA00003065"/>
    </source>
</evidence>
<evidence type="ECO:0000313" key="10">
    <source>
        <dbReference type="EMBL" id="MFC0581043.1"/>
    </source>
</evidence>
<comment type="similarity">
    <text evidence="2 8">Belongs to the RecO family.</text>
</comment>
<keyword evidence="6 8" id="KW-0234">DNA repair</keyword>
<accession>A0ABV6P891</accession>
<dbReference type="EMBL" id="JBHLUB010000001">
    <property type="protein sequence ID" value="MFC0581043.1"/>
    <property type="molecule type" value="Genomic_DNA"/>
</dbReference>
<dbReference type="Gene3D" id="1.20.1440.120">
    <property type="entry name" value="Recombination protein O, C-terminal domain"/>
    <property type="match status" value="1"/>
</dbReference>
<dbReference type="InterPro" id="IPR012340">
    <property type="entry name" value="NA-bd_OB-fold"/>
</dbReference>
<dbReference type="RefSeq" id="WP_377457562.1">
    <property type="nucleotide sequence ID" value="NZ_JBHLUB010000001.1"/>
</dbReference>
<protein>
    <recommendedName>
        <fullName evidence="3 8">DNA repair protein RecO</fullName>
    </recommendedName>
    <alternativeName>
        <fullName evidence="7 8">Recombination protein O</fullName>
    </alternativeName>
</protein>
<comment type="caution">
    <text evidence="10">The sequence shown here is derived from an EMBL/GenBank/DDBJ whole genome shotgun (WGS) entry which is preliminary data.</text>
</comment>
<sequence>MGRATFAARSYRATALVLRTQPLGEADRIITLLSAEHGIIRAVAKGIRKTSSRFGASCEPFTLVDVQLVHGRSLDILTQAQTRAPYGQYLAADYSRYTAACAMAETAERLTAVETGYYSAQYRLFYGAVATLAKAEHDPQLILDSYLLRALAAAGWAPSFTDCVRCGAPGPHSSLNVPLGGVCCSSCRPPGSQTPGAEAIELLAALLAGDWSVADQAADHAKADAGRFVNSFVHYHLERQVKALAHVHRTARNASPQES</sequence>
<dbReference type="InterPro" id="IPR022572">
    <property type="entry name" value="DNA_rep/recomb_RecO_N"/>
</dbReference>
<evidence type="ECO:0000313" key="11">
    <source>
        <dbReference type="Proteomes" id="UP001589862"/>
    </source>
</evidence>
<dbReference type="NCBIfam" id="TIGR00613">
    <property type="entry name" value="reco"/>
    <property type="match status" value="1"/>
</dbReference>
<feature type="domain" description="DNA replication/recombination mediator RecO N-terminal" evidence="9">
    <location>
        <begin position="11"/>
        <end position="85"/>
    </location>
</feature>
<keyword evidence="5 8" id="KW-0233">DNA recombination</keyword>
<dbReference type="SUPFAM" id="SSF50249">
    <property type="entry name" value="Nucleic acid-binding proteins"/>
    <property type="match status" value="1"/>
</dbReference>
<gene>
    <name evidence="8 10" type="primary">recO</name>
    <name evidence="10" type="ORF">ACFFFR_01390</name>
</gene>
<dbReference type="Gene3D" id="2.40.50.140">
    <property type="entry name" value="Nucleic acid-binding proteins"/>
    <property type="match status" value="1"/>
</dbReference>
<dbReference type="PANTHER" id="PTHR33991">
    <property type="entry name" value="DNA REPAIR PROTEIN RECO"/>
    <property type="match status" value="1"/>
</dbReference>
<name>A0ABV6P891_9MICC</name>
<keyword evidence="11" id="KW-1185">Reference proteome</keyword>
<keyword evidence="4 8" id="KW-0227">DNA damage</keyword>
<dbReference type="Proteomes" id="UP001589862">
    <property type="component" value="Unassembled WGS sequence"/>
</dbReference>
<evidence type="ECO:0000256" key="4">
    <source>
        <dbReference type="ARBA" id="ARBA00022763"/>
    </source>
</evidence>
<dbReference type="SUPFAM" id="SSF57863">
    <property type="entry name" value="ArfGap/RecO-like zinc finger"/>
    <property type="match status" value="1"/>
</dbReference>
<dbReference type="InterPro" id="IPR042242">
    <property type="entry name" value="RecO_C"/>
</dbReference>
<reference evidence="10 11" key="1">
    <citation type="submission" date="2024-09" db="EMBL/GenBank/DDBJ databases">
        <authorList>
            <person name="Sun Q."/>
            <person name="Mori K."/>
        </authorList>
    </citation>
    <scope>NUCLEOTIDE SEQUENCE [LARGE SCALE GENOMIC DNA]</scope>
    <source>
        <strain evidence="10 11">NCAIM B.02604</strain>
    </source>
</reference>
<evidence type="ECO:0000259" key="9">
    <source>
        <dbReference type="Pfam" id="PF11967"/>
    </source>
</evidence>
<evidence type="ECO:0000256" key="5">
    <source>
        <dbReference type="ARBA" id="ARBA00023172"/>
    </source>
</evidence>
<dbReference type="InterPro" id="IPR037278">
    <property type="entry name" value="ARFGAP/RecO"/>
</dbReference>
<dbReference type="Pfam" id="PF11967">
    <property type="entry name" value="RecO_N"/>
    <property type="match status" value="1"/>
</dbReference>
<dbReference type="PANTHER" id="PTHR33991:SF1">
    <property type="entry name" value="DNA REPAIR PROTEIN RECO"/>
    <property type="match status" value="1"/>
</dbReference>
<evidence type="ECO:0000256" key="7">
    <source>
        <dbReference type="ARBA" id="ARBA00033409"/>
    </source>
</evidence>
<evidence type="ECO:0000256" key="8">
    <source>
        <dbReference type="HAMAP-Rule" id="MF_00201"/>
    </source>
</evidence>
<evidence type="ECO:0000256" key="3">
    <source>
        <dbReference type="ARBA" id="ARBA00021310"/>
    </source>
</evidence>